<name>A0A7Y0F0H3_9BIFI</name>
<dbReference type="Pfam" id="PF01865">
    <property type="entry name" value="PhoU_div"/>
    <property type="match status" value="1"/>
</dbReference>
<sequence length="207" mass="24357">MARKNDAFYFDGFRDSAEHALRAARLLSEVMHDYDPSRLRERMDEMHHIEQAADEVRHRLMDELVTAFITPFEREDIAQLSSTLDDVTDRIEGVLLRLYYDNVTDMRPDALQLVDMMTRSCERMVRLIEELPRFKHSRTLREHVFEINKTEEDADRLFVEAMRALHTGCDDPLQVFAWHEVYAHLERCTDDCEHVADVVDGVVMKNS</sequence>
<evidence type="ECO:0008006" key="4">
    <source>
        <dbReference type="Google" id="ProtNLM"/>
    </source>
</evidence>
<dbReference type="AlphaFoldDB" id="A0A7Y0F0H3"/>
<keyword evidence="3" id="KW-1185">Reference proteome</keyword>
<dbReference type="PANTHER" id="PTHR37298:SF1">
    <property type="entry name" value="UPF0111 PROTEIN YKAA"/>
    <property type="match status" value="1"/>
</dbReference>
<dbReference type="Gene3D" id="1.20.58.220">
    <property type="entry name" value="Phosphate transport system protein phou homolog 2, domain 2"/>
    <property type="match status" value="1"/>
</dbReference>
<proteinExistence type="inferred from homology"/>
<dbReference type="EMBL" id="JAAIIH010000001">
    <property type="protein sequence ID" value="NMM99742.1"/>
    <property type="molecule type" value="Genomic_DNA"/>
</dbReference>
<dbReference type="SUPFAM" id="SSF109755">
    <property type="entry name" value="PhoU-like"/>
    <property type="match status" value="1"/>
</dbReference>
<comment type="similarity">
    <text evidence="1">Belongs to the UPF0111 family.</text>
</comment>
<dbReference type="Proteomes" id="UP000588277">
    <property type="component" value="Unassembled WGS sequence"/>
</dbReference>
<reference evidence="2 3" key="1">
    <citation type="submission" date="2020-02" db="EMBL/GenBank/DDBJ databases">
        <title>Characterization of phylogenetic diversity of novel bifidobacterial species isolated in Czech ZOOs.</title>
        <authorList>
            <person name="Lugli G.A."/>
            <person name="Vera N.B."/>
            <person name="Ventura M."/>
        </authorList>
    </citation>
    <scope>NUCLEOTIDE SEQUENCE [LARGE SCALE GENOMIC DNA]</scope>
    <source>
        <strain evidence="2 3">DSM 109958</strain>
    </source>
</reference>
<protein>
    <recommendedName>
        <fullName evidence="4">Phosphate transport regulator</fullName>
    </recommendedName>
</protein>
<dbReference type="RefSeq" id="WP_169274900.1">
    <property type="nucleotide sequence ID" value="NZ_JAAIIH010000001.1"/>
</dbReference>
<evidence type="ECO:0000313" key="2">
    <source>
        <dbReference type="EMBL" id="NMM99742.1"/>
    </source>
</evidence>
<dbReference type="PANTHER" id="PTHR37298">
    <property type="entry name" value="UPF0111 PROTEIN YKAA"/>
    <property type="match status" value="1"/>
</dbReference>
<dbReference type="InterPro" id="IPR052912">
    <property type="entry name" value="UPF0111_domain"/>
</dbReference>
<dbReference type="InterPro" id="IPR018445">
    <property type="entry name" value="Put_Phosphate_transp_reg"/>
</dbReference>
<comment type="caution">
    <text evidence="2">The sequence shown here is derived from an EMBL/GenBank/DDBJ whole genome shotgun (WGS) entry which is preliminary data.</text>
</comment>
<accession>A0A7Y0F0H3</accession>
<dbReference type="InterPro" id="IPR038078">
    <property type="entry name" value="PhoU-like_sf"/>
</dbReference>
<evidence type="ECO:0000256" key="1">
    <source>
        <dbReference type="ARBA" id="ARBA00008591"/>
    </source>
</evidence>
<organism evidence="2 3">
    <name type="scientific">Bifidobacterium moraviense</name>
    <dbReference type="NCBI Taxonomy" id="2675323"/>
    <lineage>
        <taxon>Bacteria</taxon>
        <taxon>Bacillati</taxon>
        <taxon>Actinomycetota</taxon>
        <taxon>Actinomycetes</taxon>
        <taxon>Bifidobacteriales</taxon>
        <taxon>Bifidobacteriaceae</taxon>
        <taxon>Bifidobacterium</taxon>
    </lineage>
</organism>
<gene>
    <name evidence="2" type="ORF">G1C96_0320</name>
</gene>
<evidence type="ECO:0000313" key="3">
    <source>
        <dbReference type="Proteomes" id="UP000588277"/>
    </source>
</evidence>